<proteinExistence type="predicted"/>
<keyword evidence="2" id="KW-1185">Reference proteome</keyword>
<organism evidence="1 2">
    <name type="scientific">Methylorubrum rhodesianum</name>
    <dbReference type="NCBI Taxonomy" id="29427"/>
    <lineage>
        <taxon>Bacteria</taxon>
        <taxon>Pseudomonadati</taxon>
        <taxon>Pseudomonadota</taxon>
        <taxon>Alphaproteobacteria</taxon>
        <taxon>Hyphomicrobiales</taxon>
        <taxon>Methylobacteriaceae</taxon>
        <taxon>Methylorubrum</taxon>
    </lineage>
</organism>
<dbReference type="RefSeq" id="WP_200671367.1">
    <property type="nucleotide sequence ID" value="NZ_JACWCW010000064.1"/>
</dbReference>
<accession>A0ABU9ZB53</accession>
<dbReference type="EMBL" id="JAQYXL010000001">
    <property type="protein sequence ID" value="MEN3228261.1"/>
    <property type="molecule type" value="Genomic_DNA"/>
</dbReference>
<protein>
    <submittedName>
        <fullName evidence="1">Uncharacterized protein</fullName>
    </submittedName>
</protein>
<evidence type="ECO:0000313" key="2">
    <source>
        <dbReference type="Proteomes" id="UP001404845"/>
    </source>
</evidence>
<evidence type="ECO:0000313" key="1">
    <source>
        <dbReference type="EMBL" id="MEN3228261.1"/>
    </source>
</evidence>
<reference evidence="1 2" key="1">
    <citation type="journal article" date="2023" name="PLoS ONE">
        <title>Complete genome assembly of Hawai'i environmental nontuberculous mycobacteria reveals unexpected co-isolation with methylobacteria.</title>
        <authorList>
            <person name="Hendrix J."/>
            <person name="Epperson L.E."/>
            <person name="Tong E.I."/>
            <person name="Chan Y.L."/>
            <person name="Hasan N.A."/>
            <person name="Dawrs S.N."/>
            <person name="Norton G.J."/>
            <person name="Virdi R."/>
            <person name="Crooks J.L."/>
            <person name="Chan E.D."/>
            <person name="Honda J.R."/>
            <person name="Strong M."/>
        </authorList>
    </citation>
    <scope>NUCLEOTIDE SEQUENCE [LARGE SCALE GENOMIC DNA]</scope>
    <source>
        <strain evidence="1 2">NJH_HI01</strain>
    </source>
</reference>
<comment type="caution">
    <text evidence="1">The sequence shown here is derived from an EMBL/GenBank/DDBJ whole genome shotgun (WGS) entry which is preliminary data.</text>
</comment>
<dbReference type="Proteomes" id="UP001404845">
    <property type="component" value="Unassembled WGS sequence"/>
</dbReference>
<gene>
    <name evidence="1" type="ORF">PUR21_11535</name>
</gene>
<name>A0ABU9ZB53_9HYPH</name>
<sequence length="106" mass="11720">MHLDLDVVTSVARLLYGDNWQRPLARGLGPLHPAGARESIDDRLVRRWAAGQNLVPGWVGSALVTLLEEEAAASVAHAKACRERAERLRLALMPAFQDDDEDDLRP</sequence>